<dbReference type="RefSeq" id="WP_127740353.1">
    <property type="nucleotide sequence ID" value="NZ_RZTZ01000011.1"/>
</dbReference>
<organism evidence="2 3">
    <name type="scientific">Niallia taxi</name>
    <dbReference type="NCBI Taxonomy" id="2499688"/>
    <lineage>
        <taxon>Bacteria</taxon>
        <taxon>Bacillati</taxon>
        <taxon>Bacillota</taxon>
        <taxon>Bacilli</taxon>
        <taxon>Bacillales</taxon>
        <taxon>Bacillaceae</taxon>
        <taxon>Niallia</taxon>
    </lineage>
</organism>
<feature type="domain" description="VOC" evidence="1">
    <location>
        <begin position="2"/>
        <end position="116"/>
    </location>
</feature>
<proteinExistence type="predicted"/>
<dbReference type="InterPro" id="IPR029068">
    <property type="entry name" value="Glyas_Bleomycin-R_OHBP_Dase"/>
</dbReference>
<evidence type="ECO:0000313" key="2">
    <source>
        <dbReference type="EMBL" id="RVT58789.1"/>
    </source>
</evidence>
<protein>
    <recommendedName>
        <fullName evidence="1">VOC domain-containing protein</fullName>
    </recommendedName>
</protein>
<keyword evidence="3" id="KW-1185">Reference proteome</keyword>
<reference evidence="2 3" key="1">
    <citation type="submission" date="2019-01" db="EMBL/GenBank/DDBJ databases">
        <title>Bacillus sp. M5HDSG1-1, whole genome shotgun sequence.</title>
        <authorList>
            <person name="Tuo L."/>
        </authorList>
    </citation>
    <scope>NUCLEOTIDE SEQUENCE [LARGE SCALE GENOMIC DNA]</scope>
    <source>
        <strain evidence="2 3">M5HDSG1-1</strain>
    </source>
</reference>
<dbReference type="SUPFAM" id="SSF54593">
    <property type="entry name" value="Glyoxalase/Bleomycin resistance protein/Dihydroxybiphenyl dioxygenase"/>
    <property type="match status" value="1"/>
</dbReference>
<dbReference type="InterPro" id="IPR040553">
    <property type="entry name" value="TxDE"/>
</dbReference>
<dbReference type="PROSITE" id="PS51819">
    <property type="entry name" value="VOC"/>
    <property type="match status" value="1"/>
</dbReference>
<sequence length="226" mass="26228">MEIKSLRISSNKLLETRIFYTKTLGFTLVNEDEYSFQIRVGSSKLTFTNQDSNNNPFYHFAFNIPSNKYSEAKQWTKERVNLLIENGEDEVDFSHLPAHAFYFYDPSGNIVEFIARYGINQESEHPFTPDSILNISEIGLIVEDAVNIGNIMIQNKIYERDKKTISNHYLNFMGIKSKGIFVILAQPGRKWLFSEKYSAIFPLEIELDNNKVLKVNVDKEFKIEDS</sequence>
<dbReference type="AlphaFoldDB" id="A0A3S2U7S2"/>
<dbReference type="Proteomes" id="UP000288024">
    <property type="component" value="Unassembled WGS sequence"/>
</dbReference>
<dbReference type="Gene3D" id="3.10.180.10">
    <property type="entry name" value="2,3-Dihydroxybiphenyl 1,2-Dioxygenase, domain 1"/>
    <property type="match status" value="1"/>
</dbReference>
<evidence type="ECO:0000259" key="1">
    <source>
        <dbReference type="PROSITE" id="PS51819"/>
    </source>
</evidence>
<dbReference type="Pfam" id="PF18711">
    <property type="entry name" value="TxDE"/>
    <property type="match status" value="1"/>
</dbReference>
<dbReference type="EMBL" id="RZTZ01000011">
    <property type="protein sequence ID" value="RVT58789.1"/>
    <property type="molecule type" value="Genomic_DNA"/>
</dbReference>
<comment type="caution">
    <text evidence="2">The sequence shown here is derived from an EMBL/GenBank/DDBJ whole genome shotgun (WGS) entry which is preliminary data.</text>
</comment>
<evidence type="ECO:0000313" key="3">
    <source>
        <dbReference type="Proteomes" id="UP000288024"/>
    </source>
</evidence>
<name>A0A3S2U7S2_9BACI</name>
<gene>
    <name evidence="2" type="ORF">EM808_20705</name>
</gene>
<dbReference type="InterPro" id="IPR037523">
    <property type="entry name" value="VOC_core"/>
</dbReference>
<accession>A0A3S2U7S2</accession>